<dbReference type="PANTHER" id="PTHR39313:SF1">
    <property type="entry name" value="IM:7138239"/>
    <property type="match status" value="1"/>
</dbReference>
<gene>
    <name evidence="2" type="ORF">L798_12342</name>
</gene>
<dbReference type="AlphaFoldDB" id="A0A067R3L5"/>
<reference evidence="2 3" key="1">
    <citation type="journal article" date="2014" name="Nat. Commun.">
        <title>Molecular traces of alternative social organization in a termite genome.</title>
        <authorList>
            <person name="Terrapon N."/>
            <person name="Li C."/>
            <person name="Robertson H.M."/>
            <person name="Ji L."/>
            <person name="Meng X."/>
            <person name="Booth W."/>
            <person name="Chen Z."/>
            <person name="Childers C.P."/>
            <person name="Glastad K.M."/>
            <person name="Gokhale K."/>
            <person name="Gowin J."/>
            <person name="Gronenberg W."/>
            <person name="Hermansen R.A."/>
            <person name="Hu H."/>
            <person name="Hunt B.G."/>
            <person name="Huylmans A.K."/>
            <person name="Khalil S.M."/>
            <person name="Mitchell R.D."/>
            <person name="Munoz-Torres M.C."/>
            <person name="Mustard J.A."/>
            <person name="Pan H."/>
            <person name="Reese J.T."/>
            <person name="Scharf M.E."/>
            <person name="Sun F."/>
            <person name="Vogel H."/>
            <person name="Xiao J."/>
            <person name="Yang W."/>
            <person name="Yang Z."/>
            <person name="Yang Z."/>
            <person name="Zhou J."/>
            <person name="Zhu J."/>
            <person name="Brent C.S."/>
            <person name="Elsik C.G."/>
            <person name="Goodisman M.A."/>
            <person name="Liberles D.A."/>
            <person name="Roe R.M."/>
            <person name="Vargo E.L."/>
            <person name="Vilcinskas A."/>
            <person name="Wang J."/>
            <person name="Bornberg-Bauer E."/>
            <person name="Korb J."/>
            <person name="Zhang G."/>
            <person name="Liebig J."/>
        </authorList>
    </citation>
    <scope>NUCLEOTIDE SEQUENCE [LARGE SCALE GENOMIC DNA]</scope>
    <source>
        <tissue evidence="2">Whole organism</tissue>
    </source>
</reference>
<evidence type="ECO:0000256" key="1">
    <source>
        <dbReference type="SAM" id="MobiDB-lite"/>
    </source>
</evidence>
<feature type="region of interest" description="Disordered" evidence="1">
    <location>
        <begin position="1"/>
        <end position="21"/>
    </location>
</feature>
<dbReference type="InParanoid" id="A0A067R3L5"/>
<organism evidence="2 3">
    <name type="scientific">Zootermopsis nevadensis</name>
    <name type="common">Dampwood termite</name>
    <dbReference type="NCBI Taxonomy" id="136037"/>
    <lineage>
        <taxon>Eukaryota</taxon>
        <taxon>Metazoa</taxon>
        <taxon>Ecdysozoa</taxon>
        <taxon>Arthropoda</taxon>
        <taxon>Hexapoda</taxon>
        <taxon>Insecta</taxon>
        <taxon>Pterygota</taxon>
        <taxon>Neoptera</taxon>
        <taxon>Polyneoptera</taxon>
        <taxon>Dictyoptera</taxon>
        <taxon>Blattodea</taxon>
        <taxon>Blattoidea</taxon>
        <taxon>Termitoidae</taxon>
        <taxon>Termopsidae</taxon>
        <taxon>Zootermopsis</taxon>
    </lineage>
</organism>
<accession>A0A067R3L5</accession>
<evidence type="ECO:0000313" key="3">
    <source>
        <dbReference type="Proteomes" id="UP000027135"/>
    </source>
</evidence>
<proteinExistence type="predicted"/>
<evidence type="ECO:0000313" key="2">
    <source>
        <dbReference type="EMBL" id="KDR13696.1"/>
    </source>
</evidence>
<protein>
    <submittedName>
        <fullName evidence="2">Uncharacterized protein</fullName>
    </submittedName>
</protein>
<keyword evidence="3" id="KW-1185">Reference proteome</keyword>
<sequence>MSSLETVYDYTDVPDNGTGSAPAIKEVDVGQCTGSCSSGQTRKCLLRDQTDPSKCLTGLYAKQSSCTPSHFKVHRYTTKDRQTKEIISVTHCKCM</sequence>
<name>A0A067R3L5_ZOONE</name>
<dbReference type="PANTHER" id="PTHR39313">
    <property type="entry name" value="IM:7138239"/>
    <property type="match status" value="1"/>
</dbReference>
<dbReference type="eggNOG" id="KOG1658">
    <property type="taxonomic scope" value="Eukaryota"/>
</dbReference>
<dbReference type="STRING" id="136037.A0A067R3L5"/>
<dbReference type="Proteomes" id="UP000027135">
    <property type="component" value="Unassembled WGS sequence"/>
</dbReference>
<dbReference type="EMBL" id="KK852927">
    <property type="protein sequence ID" value="KDR13696.1"/>
    <property type="molecule type" value="Genomic_DNA"/>
</dbReference>